<name>A0A849ABQ4_9ACTN</name>
<dbReference type="AlphaFoldDB" id="A0A849ABQ4"/>
<protein>
    <submittedName>
        <fullName evidence="3">DUF3515 domain-containing protein</fullName>
    </submittedName>
</protein>
<organism evidence="3 4">
    <name type="scientific">Nakamurella aerolata</name>
    <dbReference type="NCBI Taxonomy" id="1656892"/>
    <lineage>
        <taxon>Bacteria</taxon>
        <taxon>Bacillati</taxon>
        <taxon>Actinomycetota</taxon>
        <taxon>Actinomycetes</taxon>
        <taxon>Nakamurellales</taxon>
        <taxon>Nakamurellaceae</taxon>
        <taxon>Nakamurella</taxon>
    </lineage>
</organism>
<sequence length="231" mass="23471">MPAEPTDPADRPDSDGAESSARAAAEPETGSPGRRTGKEDSSRRQPPKAGLIAALSLPVVVIIAVIVGGLVWSKQDPAPDTSPVAVGAVEAPAASSKYCTDLMSALPDKLGEDVRREVIGNPQGIAVWGGQEITLRCGLGTPAELTCSSALNRVDNPNGLPGVMWLQVRGQGATSYFAADRPVRIALTLPDGSGTEAIQEISAIVTGVMPSTANADGTLCTGGKLPPVAGA</sequence>
<evidence type="ECO:0000313" key="4">
    <source>
        <dbReference type="Proteomes" id="UP000562984"/>
    </source>
</evidence>
<accession>A0A849ABQ4</accession>
<feature type="compositionally biased region" description="Low complexity" evidence="1">
    <location>
        <begin position="17"/>
        <end position="26"/>
    </location>
</feature>
<evidence type="ECO:0000313" key="3">
    <source>
        <dbReference type="EMBL" id="NNG36581.1"/>
    </source>
</evidence>
<dbReference type="Pfam" id="PF12028">
    <property type="entry name" value="DUF3515"/>
    <property type="match status" value="1"/>
</dbReference>
<gene>
    <name evidence="3" type="ORF">HKD39_12845</name>
</gene>
<keyword evidence="2" id="KW-0472">Membrane</keyword>
<dbReference type="RefSeq" id="WP_171200274.1">
    <property type="nucleotide sequence ID" value="NZ_JABEND010000007.1"/>
</dbReference>
<evidence type="ECO:0000256" key="2">
    <source>
        <dbReference type="SAM" id="Phobius"/>
    </source>
</evidence>
<feature type="transmembrane region" description="Helical" evidence="2">
    <location>
        <begin position="51"/>
        <end position="72"/>
    </location>
</feature>
<dbReference type="InterPro" id="IPR021903">
    <property type="entry name" value="DUF3515"/>
</dbReference>
<feature type="region of interest" description="Disordered" evidence="1">
    <location>
        <begin position="1"/>
        <end position="46"/>
    </location>
</feature>
<reference evidence="3 4" key="1">
    <citation type="submission" date="2020-05" db="EMBL/GenBank/DDBJ databases">
        <title>Nakamurella sp. DB0629 isolated from air conditioner.</title>
        <authorList>
            <person name="Kim D.H."/>
            <person name="Kim D.-U."/>
        </authorList>
    </citation>
    <scope>NUCLEOTIDE SEQUENCE [LARGE SCALE GENOMIC DNA]</scope>
    <source>
        <strain evidence="3 4">DB0629</strain>
    </source>
</reference>
<keyword evidence="2" id="KW-1133">Transmembrane helix</keyword>
<dbReference type="Proteomes" id="UP000562984">
    <property type="component" value="Unassembled WGS sequence"/>
</dbReference>
<comment type="caution">
    <text evidence="3">The sequence shown here is derived from an EMBL/GenBank/DDBJ whole genome shotgun (WGS) entry which is preliminary data.</text>
</comment>
<evidence type="ECO:0000256" key="1">
    <source>
        <dbReference type="SAM" id="MobiDB-lite"/>
    </source>
</evidence>
<proteinExistence type="predicted"/>
<dbReference type="EMBL" id="JABEND010000007">
    <property type="protein sequence ID" value="NNG36581.1"/>
    <property type="molecule type" value="Genomic_DNA"/>
</dbReference>
<keyword evidence="4" id="KW-1185">Reference proteome</keyword>
<keyword evidence="2" id="KW-0812">Transmembrane</keyword>